<organism evidence="7 8">
    <name type="scientific">Shewanella corallii</name>
    <dbReference type="NCBI Taxonomy" id="560080"/>
    <lineage>
        <taxon>Bacteria</taxon>
        <taxon>Pseudomonadati</taxon>
        <taxon>Pseudomonadota</taxon>
        <taxon>Gammaproteobacteria</taxon>
        <taxon>Alteromonadales</taxon>
        <taxon>Shewanellaceae</taxon>
        <taxon>Shewanella</taxon>
    </lineage>
</organism>
<comment type="caution">
    <text evidence="7">The sequence shown here is derived from an EMBL/GenBank/DDBJ whole genome shotgun (WGS) entry which is preliminary data.</text>
</comment>
<sequence>MSLSFILVEPARAANVGAAARALKTMGFNELILVNSSAHQEDEARWVAHGAADILDNIRVVPSLASLREEFDLLIGSTARERGSAKVFLTPDELNGRLQQHEGGKVGLVFGREASGLSNEELNTCDLYTYVPLKNEYPSMNLAQAVMVYCYALSNLDARIGIQQTQAPDAQVQALKAKAEVLLEKLAVTQDDKLRAWLLDGVAQLQSRDCKMAHQLASDLLKHID</sequence>
<dbReference type="Pfam" id="PF00588">
    <property type="entry name" value="SpoU_methylase"/>
    <property type="match status" value="1"/>
</dbReference>
<reference evidence="7 8" key="1">
    <citation type="submission" date="2022-01" db="EMBL/GenBank/DDBJ databases">
        <title>Whole genome-based taxonomy of the Shewanellaceae.</title>
        <authorList>
            <person name="Martin-Rodriguez A.J."/>
        </authorList>
    </citation>
    <scope>NUCLEOTIDE SEQUENCE [LARGE SCALE GENOMIC DNA]</scope>
    <source>
        <strain evidence="7 8">DSM 21332</strain>
    </source>
</reference>
<keyword evidence="3 7" id="KW-0808">Transferase</keyword>
<feature type="domain" description="tRNA/rRNA methyltransferase SpoU type" evidence="6">
    <location>
        <begin position="3"/>
        <end position="151"/>
    </location>
</feature>
<dbReference type="NCBIfam" id="TIGR00050">
    <property type="entry name" value="rRNA_methyl_1"/>
    <property type="match status" value="1"/>
</dbReference>
<evidence type="ECO:0000256" key="1">
    <source>
        <dbReference type="ARBA" id="ARBA00007228"/>
    </source>
</evidence>
<keyword evidence="2 5" id="KW-0489">Methyltransferase</keyword>
<keyword evidence="5" id="KW-0819">tRNA processing</keyword>
<dbReference type="NCBIfam" id="NF007752">
    <property type="entry name" value="PRK10433.1"/>
    <property type="match status" value="1"/>
</dbReference>
<keyword evidence="5" id="KW-0963">Cytoplasm</keyword>
<protein>
    <recommendedName>
        <fullName evidence="5">tRNA (cytidine/uridine-2'-O-)-methyltransferase TrmJ</fullName>
        <ecNumber evidence="5">2.1.1.200</ecNumber>
    </recommendedName>
    <alternativeName>
        <fullName evidence="5">tRNA (cytidine(32)/uridine(32)-2'-O)-methyltransferase</fullName>
    </alternativeName>
    <alternativeName>
        <fullName evidence="5">tRNA Cm32/Um32 methyltransferase</fullName>
    </alternativeName>
</protein>
<comment type="similarity">
    <text evidence="1">Belongs to the class IV-like SAM-binding methyltransferase superfamily. RNA methyltransferase TrmH family.</text>
</comment>
<dbReference type="EC" id="2.1.1.200" evidence="5"/>
<keyword evidence="4 5" id="KW-0949">S-adenosyl-L-methionine</keyword>
<dbReference type="PANTHER" id="PTHR42786:SF1">
    <property type="entry name" value="TRNA (CYTIDINE_URIDINE-2'-O-)-METHYLTRANSFERASE TRMJ"/>
    <property type="match status" value="1"/>
</dbReference>
<evidence type="ECO:0000259" key="6">
    <source>
        <dbReference type="Pfam" id="PF00588"/>
    </source>
</evidence>
<dbReference type="InterPro" id="IPR029028">
    <property type="entry name" value="Alpha/beta_knot_MTases"/>
</dbReference>
<evidence type="ECO:0000256" key="5">
    <source>
        <dbReference type="RuleBase" id="RU362024"/>
    </source>
</evidence>
<dbReference type="PANTHER" id="PTHR42786">
    <property type="entry name" value="TRNA/RRNA METHYLTRANSFERASE"/>
    <property type="match status" value="1"/>
</dbReference>
<dbReference type="InterPro" id="IPR004384">
    <property type="entry name" value="RNA_MeTrfase_TrmJ/LasT"/>
</dbReference>
<dbReference type="InterPro" id="IPR001537">
    <property type="entry name" value="SpoU_MeTrfase"/>
</dbReference>
<proteinExistence type="inferred from homology"/>
<gene>
    <name evidence="5" type="primary">trmJ</name>
    <name evidence="7" type="ORF">L2725_20160</name>
</gene>
<evidence type="ECO:0000256" key="3">
    <source>
        <dbReference type="ARBA" id="ARBA00022679"/>
    </source>
</evidence>
<comment type="subunit">
    <text evidence="5">Homodimer.</text>
</comment>
<dbReference type="CDD" id="cd18093">
    <property type="entry name" value="SpoU-like_TrmJ"/>
    <property type="match status" value="1"/>
</dbReference>
<name>A0ABT0NC44_9GAMM</name>
<comment type="catalytic activity">
    <reaction evidence="5">
        <text>uridine(32) in tRNA + S-adenosyl-L-methionine = 2'-O-methyluridine(32) in tRNA + S-adenosyl-L-homocysteine + H(+)</text>
        <dbReference type="Rhea" id="RHEA:42936"/>
        <dbReference type="Rhea" id="RHEA-COMP:10107"/>
        <dbReference type="Rhea" id="RHEA-COMP:10290"/>
        <dbReference type="ChEBI" id="CHEBI:15378"/>
        <dbReference type="ChEBI" id="CHEBI:57856"/>
        <dbReference type="ChEBI" id="CHEBI:59789"/>
        <dbReference type="ChEBI" id="CHEBI:65315"/>
        <dbReference type="ChEBI" id="CHEBI:74478"/>
        <dbReference type="EC" id="2.1.1.200"/>
    </reaction>
</comment>
<dbReference type="InterPro" id="IPR029026">
    <property type="entry name" value="tRNA_m1G_MTases_N"/>
</dbReference>
<evidence type="ECO:0000256" key="4">
    <source>
        <dbReference type="ARBA" id="ARBA00022691"/>
    </source>
</evidence>
<comment type="function">
    <text evidence="5">Catalyzes the formation of 2'O-methylated cytidine (Cm32) or 2'O-methylated uridine (Um32) at position 32 in tRNA.</text>
</comment>
<dbReference type="Gene3D" id="3.40.1280.10">
    <property type="match status" value="1"/>
</dbReference>
<dbReference type="PIRSF" id="PIRSF004808">
    <property type="entry name" value="LasT"/>
    <property type="match status" value="1"/>
</dbReference>
<comment type="catalytic activity">
    <reaction evidence="5">
        <text>cytidine(32) in tRNA + S-adenosyl-L-methionine = 2'-O-methylcytidine(32) in tRNA + S-adenosyl-L-homocysteine + H(+)</text>
        <dbReference type="Rhea" id="RHEA:42932"/>
        <dbReference type="Rhea" id="RHEA-COMP:10288"/>
        <dbReference type="Rhea" id="RHEA-COMP:10289"/>
        <dbReference type="ChEBI" id="CHEBI:15378"/>
        <dbReference type="ChEBI" id="CHEBI:57856"/>
        <dbReference type="ChEBI" id="CHEBI:59789"/>
        <dbReference type="ChEBI" id="CHEBI:74495"/>
        <dbReference type="ChEBI" id="CHEBI:82748"/>
        <dbReference type="EC" id="2.1.1.200"/>
    </reaction>
</comment>
<evidence type="ECO:0000256" key="2">
    <source>
        <dbReference type="ARBA" id="ARBA00022603"/>
    </source>
</evidence>
<comment type="subcellular location">
    <subcellularLocation>
        <location evidence="5">Cytoplasm</location>
    </subcellularLocation>
</comment>
<evidence type="ECO:0000313" key="8">
    <source>
        <dbReference type="Proteomes" id="UP001202831"/>
    </source>
</evidence>
<dbReference type="RefSeq" id="WP_249250621.1">
    <property type="nucleotide sequence ID" value="NZ_JAKIKT010000010.1"/>
</dbReference>
<dbReference type="GO" id="GO:0032259">
    <property type="term" value="P:methylation"/>
    <property type="evidence" value="ECO:0007669"/>
    <property type="project" value="UniProtKB-KW"/>
</dbReference>
<dbReference type="SUPFAM" id="SSF75217">
    <property type="entry name" value="alpha/beta knot"/>
    <property type="match status" value="1"/>
</dbReference>
<dbReference type="EMBL" id="JAKIKT010000010">
    <property type="protein sequence ID" value="MCL2916059.1"/>
    <property type="molecule type" value="Genomic_DNA"/>
</dbReference>
<dbReference type="Proteomes" id="UP001202831">
    <property type="component" value="Unassembled WGS sequence"/>
</dbReference>
<accession>A0ABT0NC44</accession>
<dbReference type="GO" id="GO:0008168">
    <property type="term" value="F:methyltransferase activity"/>
    <property type="evidence" value="ECO:0007669"/>
    <property type="project" value="UniProtKB-KW"/>
</dbReference>
<evidence type="ECO:0000313" key="7">
    <source>
        <dbReference type="EMBL" id="MCL2916059.1"/>
    </source>
</evidence>
<keyword evidence="8" id="KW-1185">Reference proteome</keyword>